<dbReference type="PATRIC" id="fig|1246995.3.peg.6637"/>
<dbReference type="SUPFAM" id="SSF103473">
    <property type="entry name" value="MFS general substrate transporter"/>
    <property type="match status" value="1"/>
</dbReference>
<feature type="transmembrane region" description="Helical" evidence="1">
    <location>
        <begin position="42"/>
        <end position="63"/>
    </location>
</feature>
<gene>
    <name evidence="2" type="ORF">AFR_32795</name>
</gene>
<keyword evidence="1" id="KW-0472">Membrane</keyword>
<keyword evidence="3" id="KW-1185">Reference proteome</keyword>
<dbReference type="STRING" id="1246995.AFR_32795"/>
<dbReference type="eggNOG" id="ENOG5031UK4">
    <property type="taxonomic scope" value="Bacteria"/>
</dbReference>
<accession>U5W740</accession>
<feature type="transmembrane region" description="Helical" evidence="1">
    <location>
        <begin position="179"/>
        <end position="199"/>
    </location>
</feature>
<feature type="transmembrane region" description="Helical" evidence="1">
    <location>
        <begin position="146"/>
        <end position="167"/>
    </location>
</feature>
<dbReference type="HOGENOM" id="CLU_1163906_0_0_11"/>
<protein>
    <submittedName>
        <fullName evidence="2">Uncharacterized protein</fullName>
    </submittedName>
</protein>
<proteinExistence type="predicted"/>
<feature type="transmembrane region" description="Helical" evidence="1">
    <location>
        <begin position="69"/>
        <end position="89"/>
    </location>
</feature>
<dbReference type="KEGG" id="afs:AFR_32795"/>
<name>U5W740_9ACTN</name>
<sequence>MNLLEEAPNVMEEIVDLPDPEKQFLVHPLDLPEARVQFRNGWLVGAATSIPVAALAAAIIGYLGQTVVGPLIAFLALSIFGAMASRWATDRAWDYVPRKRQDRNRPLPRSWELGSSAILALVLGVALLLIVFRLDDSDVPLDFRSYTFGMCAVAALLVVADAVVGLFRPAGRRRALASLPGVAVVAVAAVLAYLAWFDGNADGGLLFWGAVTMAGAAVLVGAAKLWDRRRVTVNEQAE</sequence>
<feature type="transmembrane region" description="Helical" evidence="1">
    <location>
        <begin position="110"/>
        <end position="134"/>
    </location>
</feature>
<keyword evidence="1" id="KW-1133">Transmembrane helix</keyword>
<evidence type="ECO:0000313" key="2">
    <source>
        <dbReference type="EMBL" id="AGZ44817.1"/>
    </source>
</evidence>
<dbReference type="RefSeq" id="WP_023561155.1">
    <property type="nucleotide sequence ID" value="NC_022657.1"/>
</dbReference>
<organism evidence="2 3">
    <name type="scientific">Actinoplanes friuliensis DSM 7358</name>
    <dbReference type="NCBI Taxonomy" id="1246995"/>
    <lineage>
        <taxon>Bacteria</taxon>
        <taxon>Bacillati</taxon>
        <taxon>Actinomycetota</taxon>
        <taxon>Actinomycetes</taxon>
        <taxon>Micromonosporales</taxon>
        <taxon>Micromonosporaceae</taxon>
        <taxon>Actinoplanes</taxon>
    </lineage>
</organism>
<keyword evidence="1" id="KW-0812">Transmembrane</keyword>
<dbReference type="OrthoDB" id="4932652at2"/>
<dbReference type="InterPro" id="IPR036259">
    <property type="entry name" value="MFS_trans_sf"/>
</dbReference>
<reference evidence="2 3" key="1">
    <citation type="journal article" date="2014" name="J. Biotechnol.">
        <title>Complete genome sequence of the actinobacterium Actinoplanes friuliensis HAG 010964, producer of the lipopeptide antibiotic friulimycin.</title>
        <authorList>
            <person name="Ruckert C."/>
            <person name="Szczepanowski R."/>
            <person name="Albersmeier A."/>
            <person name="Goesmann A."/>
            <person name="Fischer N."/>
            <person name="Steinkamper A."/>
            <person name="Puhler A."/>
            <person name="Biener R."/>
            <person name="Schwartz D."/>
            <person name="Kalinowski J."/>
        </authorList>
    </citation>
    <scope>NUCLEOTIDE SEQUENCE [LARGE SCALE GENOMIC DNA]</scope>
    <source>
        <strain evidence="2 3">DSM 7358</strain>
    </source>
</reference>
<evidence type="ECO:0000256" key="1">
    <source>
        <dbReference type="SAM" id="Phobius"/>
    </source>
</evidence>
<evidence type="ECO:0000313" key="3">
    <source>
        <dbReference type="Proteomes" id="UP000017746"/>
    </source>
</evidence>
<dbReference type="EMBL" id="CP006272">
    <property type="protein sequence ID" value="AGZ44817.1"/>
    <property type="molecule type" value="Genomic_DNA"/>
</dbReference>
<dbReference type="Proteomes" id="UP000017746">
    <property type="component" value="Chromosome"/>
</dbReference>
<feature type="transmembrane region" description="Helical" evidence="1">
    <location>
        <begin position="205"/>
        <end position="226"/>
    </location>
</feature>
<dbReference type="AlphaFoldDB" id="U5W740"/>